<dbReference type="Pfam" id="PF07940">
    <property type="entry name" value="Hepar_II_III_C"/>
    <property type="match status" value="1"/>
</dbReference>
<keyword evidence="3" id="KW-0574">Periplasm</keyword>
<dbReference type="PANTHER" id="PTHR39210:SF1">
    <property type="entry name" value="HEPARIN-SULFATE LYASE"/>
    <property type="match status" value="1"/>
</dbReference>
<dbReference type="Gene3D" id="1.50.10.100">
    <property type="entry name" value="Chondroitin AC/alginate lyase"/>
    <property type="match status" value="1"/>
</dbReference>
<organism evidence="7 8">
    <name type="scientific">Exiguobacterium aurantiacum</name>
    <dbReference type="NCBI Taxonomy" id="33987"/>
    <lineage>
        <taxon>Bacteria</taxon>
        <taxon>Bacillati</taxon>
        <taxon>Bacillota</taxon>
        <taxon>Bacilli</taxon>
        <taxon>Bacillales</taxon>
        <taxon>Bacillales Family XII. Incertae Sedis</taxon>
        <taxon>Exiguobacterium</taxon>
    </lineage>
</organism>
<dbReference type="EMBL" id="CP101462">
    <property type="protein sequence ID" value="UTT43640.1"/>
    <property type="molecule type" value="Genomic_DNA"/>
</dbReference>
<reference evidence="7" key="1">
    <citation type="submission" date="2022-07" db="EMBL/GenBank/DDBJ databases">
        <title>Complete genome of CX2.</title>
        <authorList>
            <person name="Cao G."/>
        </authorList>
    </citation>
    <scope>NUCLEOTIDE SEQUENCE</scope>
    <source>
        <strain evidence="7">CX2</strain>
    </source>
</reference>
<evidence type="ECO:0000313" key="8">
    <source>
        <dbReference type="Proteomes" id="UP001060325"/>
    </source>
</evidence>
<dbReference type="RefSeq" id="WP_255178008.1">
    <property type="nucleotide sequence ID" value="NZ_CP101462.1"/>
</dbReference>
<dbReference type="InterPro" id="IPR012480">
    <property type="entry name" value="Hepar_II_III_C"/>
</dbReference>
<protein>
    <submittedName>
        <fullName evidence="7">Heparinase II/III family protein</fullName>
    </submittedName>
</protein>
<dbReference type="SUPFAM" id="SSF48230">
    <property type="entry name" value="Chondroitin AC/alginate lyase"/>
    <property type="match status" value="1"/>
</dbReference>
<evidence type="ECO:0000256" key="2">
    <source>
        <dbReference type="ARBA" id="ARBA00022729"/>
    </source>
</evidence>
<evidence type="ECO:0000256" key="1">
    <source>
        <dbReference type="ARBA" id="ARBA00004418"/>
    </source>
</evidence>
<feature type="domain" description="Heparinase II/III-like C-terminal" evidence="5">
    <location>
        <begin position="402"/>
        <end position="583"/>
    </location>
</feature>
<keyword evidence="2" id="KW-0732">Signal</keyword>
<evidence type="ECO:0000256" key="3">
    <source>
        <dbReference type="ARBA" id="ARBA00022764"/>
    </source>
</evidence>
<dbReference type="InterPro" id="IPR031680">
    <property type="entry name" value="Hepar_II_III_N"/>
</dbReference>
<proteinExistence type="predicted"/>
<keyword evidence="4" id="KW-0456">Lyase</keyword>
<feature type="domain" description="Heparin-sulfate lyase N-terminal" evidence="6">
    <location>
        <begin position="60"/>
        <end position="343"/>
    </location>
</feature>
<dbReference type="Pfam" id="PF16889">
    <property type="entry name" value="Hepar_II_III_N"/>
    <property type="match status" value="1"/>
</dbReference>
<gene>
    <name evidence="7" type="ORF">NMQ00_03810</name>
</gene>
<name>A0ABY5FPV1_9BACL</name>
<evidence type="ECO:0000259" key="6">
    <source>
        <dbReference type="Pfam" id="PF16889"/>
    </source>
</evidence>
<evidence type="ECO:0000256" key="4">
    <source>
        <dbReference type="ARBA" id="ARBA00023239"/>
    </source>
</evidence>
<dbReference type="InterPro" id="IPR008929">
    <property type="entry name" value="Chondroitin_lyas"/>
</dbReference>
<evidence type="ECO:0000259" key="5">
    <source>
        <dbReference type="Pfam" id="PF07940"/>
    </source>
</evidence>
<dbReference type="Proteomes" id="UP001060325">
    <property type="component" value="Chromosome"/>
</dbReference>
<accession>A0ABY5FPV1</accession>
<sequence>MVKTDKVDKQETFRPQRINGRYFEVASGESTIYIEQADSQVVLQNITPNEMNDDRLAPFILYYYTKQGEKNTPYFNHSYELSNAVSRADEAITGAWTVPAPPHQLTVDEVGTFDWVKQIPSSTSNSFPFQIHGFYLLETLTNAYIQNSNQDYLHYGRDMIQSWDSKFPIADRESAYKWAFDQHGTALRTISFVNYWNESRFLMDTENAEFHSQLMRMLYEHADLLADEEFYKAKHNHGIFQDMALLMIAESFPELERAAEWKRIANERFTTQVNQGVSSTGLHLEHSPTYQLFLYQTLIGMIDWAEANGYTLDAEAKRRARSMPEHMAFMIKPNSTFVQFGDTSGDVLAPDSFPYIQNYPELLYSVTGGTQGQQPTERVVRQDDQYVFFRQHWGEAAPFDQAINFAMTAGFHGMPHKHFDDLSIDLYGFGADYIVETGRYGYARALERYSVFKGDAHNSIQIEGEDFPITADKIGMSHITDAKQLPNGQYFASGQHQLMTGTTHERSVWYDTRQTFVVRDELASDKQNPFLQRFHLAPGFAVVTQTNDEVVATHTDGRTLHMIQLPTSTVGTLEIGTSHISYADYTWFERKQLITRKVMKAGDYVTVLHLGKTPEDRVQSAEWVEGAEGKVLRYTLMNGHTEQVQVD</sequence>
<keyword evidence="8" id="KW-1185">Reference proteome</keyword>
<dbReference type="Gene3D" id="2.70.98.70">
    <property type="match status" value="1"/>
</dbReference>
<dbReference type="PANTHER" id="PTHR39210">
    <property type="entry name" value="HEPARIN-SULFATE LYASE"/>
    <property type="match status" value="1"/>
</dbReference>
<comment type="subcellular location">
    <subcellularLocation>
        <location evidence="1">Periplasm</location>
    </subcellularLocation>
</comment>
<evidence type="ECO:0000313" key="7">
    <source>
        <dbReference type="EMBL" id="UTT43640.1"/>
    </source>
</evidence>